<dbReference type="Pfam" id="PF02100">
    <property type="entry name" value="ODC_AZ"/>
    <property type="match status" value="1"/>
</dbReference>
<dbReference type="OrthoDB" id="10266696at2759"/>
<dbReference type="GO" id="GO:0045732">
    <property type="term" value="P:positive regulation of protein catabolic process"/>
    <property type="evidence" value="ECO:0007669"/>
    <property type="project" value="TreeGrafter"/>
</dbReference>
<comment type="subunit">
    <text evidence="2">Interacts with ODC1 and thereby sterically blocks ODC homodimerization.</text>
</comment>
<dbReference type="GO" id="GO:0005737">
    <property type="term" value="C:cytoplasm"/>
    <property type="evidence" value="ECO:0007669"/>
    <property type="project" value="TreeGrafter"/>
</dbReference>
<organism evidence="6 7">
    <name type="scientific">Arctia plantaginis</name>
    <name type="common">Wood tiger moth</name>
    <name type="synonym">Phalaena plantaginis</name>
    <dbReference type="NCBI Taxonomy" id="874455"/>
    <lineage>
        <taxon>Eukaryota</taxon>
        <taxon>Metazoa</taxon>
        <taxon>Ecdysozoa</taxon>
        <taxon>Arthropoda</taxon>
        <taxon>Hexapoda</taxon>
        <taxon>Insecta</taxon>
        <taxon>Pterygota</taxon>
        <taxon>Neoptera</taxon>
        <taxon>Endopterygota</taxon>
        <taxon>Lepidoptera</taxon>
        <taxon>Glossata</taxon>
        <taxon>Ditrysia</taxon>
        <taxon>Noctuoidea</taxon>
        <taxon>Erebidae</taxon>
        <taxon>Arctiinae</taxon>
        <taxon>Arctia</taxon>
    </lineage>
</organism>
<evidence type="ECO:0000256" key="4">
    <source>
        <dbReference type="ARBA" id="ARBA00022758"/>
    </source>
</evidence>
<dbReference type="AlphaFoldDB" id="A0A8S1BPX9"/>
<evidence type="ECO:0000313" key="6">
    <source>
        <dbReference type="EMBL" id="CAB3261919.1"/>
    </source>
</evidence>
<dbReference type="SUPFAM" id="SSF55729">
    <property type="entry name" value="Acyl-CoA N-acyltransferases (Nat)"/>
    <property type="match status" value="1"/>
</dbReference>
<evidence type="ECO:0000313" key="7">
    <source>
        <dbReference type="Proteomes" id="UP000494256"/>
    </source>
</evidence>
<reference evidence="6 7" key="1">
    <citation type="submission" date="2020-04" db="EMBL/GenBank/DDBJ databases">
        <authorList>
            <person name="Wallbank WR R."/>
            <person name="Pardo Diaz C."/>
            <person name="Kozak K."/>
            <person name="Martin S."/>
            <person name="Jiggins C."/>
            <person name="Moest M."/>
            <person name="Warren A I."/>
            <person name="Byers J.R.P. K."/>
            <person name="Montejo-Kovacevich G."/>
            <person name="Yen C E."/>
        </authorList>
    </citation>
    <scope>NUCLEOTIDE SEQUENCE [LARGE SCALE GENOMIC DNA]</scope>
</reference>
<dbReference type="Proteomes" id="UP000494256">
    <property type="component" value="Unassembled WGS sequence"/>
</dbReference>
<sequence length="250" mass="27561">MTKLIQQLNFSSSINNYAYYYDVDGIESNILEEKNYFGDGAVSRCAWAPGLCGGPDSPAHGSAPPGGVNGGAASPATPSTPTHDDNNRDLLSALLWASASSLASSAESLVTEPSSPTQTHPELQHQRREAVISKILDRKDRQPVKIDFKIYLTENTVTRWEAVLQGGTIYLRMPGVLQSGSKESFMLLLDFAEERLGCTNCIICVLKSRPDRATLLRTFMFMGFQLLPPNSPLMPQEITNPEYIFLHYNM</sequence>
<evidence type="ECO:0000256" key="5">
    <source>
        <dbReference type="SAM" id="MobiDB-lite"/>
    </source>
</evidence>
<gene>
    <name evidence="6" type="ORF">APLA_LOCUS17417</name>
</gene>
<dbReference type="InterPro" id="IPR016181">
    <property type="entry name" value="Acyl_CoA_acyltransferase"/>
</dbReference>
<evidence type="ECO:0000256" key="1">
    <source>
        <dbReference type="ARBA" id="ARBA00008796"/>
    </source>
</evidence>
<accession>A0A8S1BPX9</accession>
<dbReference type="PANTHER" id="PTHR10279:SF10">
    <property type="entry name" value="ORNITHINE DECARBOXYLASE ANTIZYME"/>
    <property type="match status" value="1"/>
</dbReference>
<evidence type="ECO:0000256" key="3">
    <source>
        <dbReference type="ARBA" id="ARBA00017712"/>
    </source>
</evidence>
<dbReference type="GO" id="GO:0075523">
    <property type="term" value="P:viral translational frameshifting"/>
    <property type="evidence" value="ECO:0007669"/>
    <property type="project" value="UniProtKB-KW"/>
</dbReference>
<dbReference type="GO" id="GO:0005634">
    <property type="term" value="C:nucleus"/>
    <property type="evidence" value="ECO:0007669"/>
    <property type="project" value="TreeGrafter"/>
</dbReference>
<dbReference type="PANTHER" id="PTHR10279">
    <property type="entry name" value="ORNITHINE DECARBOXYLASE ANTIZYME"/>
    <property type="match status" value="1"/>
</dbReference>
<protein>
    <recommendedName>
        <fullName evidence="3">Ornithine decarboxylase antizyme</fullName>
    </recommendedName>
</protein>
<name>A0A8S1BPX9_ARCPL</name>
<proteinExistence type="inferred from homology"/>
<evidence type="ECO:0000256" key="2">
    <source>
        <dbReference type="ARBA" id="ARBA00011836"/>
    </source>
</evidence>
<keyword evidence="4" id="KW-0688">Ribosomal frameshifting</keyword>
<feature type="region of interest" description="Disordered" evidence="5">
    <location>
        <begin position="107"/>
        <end position="126"/>
    </location>
</feature>
<dbReference type="InterPro" id="IPR038581">
    <property type="entry name" value="ODC_AZ_sf"/>
</dbReference>
<comment type="caution">
    <text evidence="6">The sequence shown here is derived from an EMBL/GenBank/DDBJ whole genome shotgun (WGS) entry which is preliminary data.</text>
</comment>
<dbReference type="InterPro" id="IPR002993">
    <property type="entry name" value="ODC_AZ"/>
</dbReference>
<dbReference type="GO" id="GO:0008073">
    <property type="term" value="F:ornithine decarboxylase inhibitor activity"/>
    <property type="evidence" value="ECO:0007669"/>
    <property type="project" value="InterPro"/>
</dbReference>
<dbReference type="EMBL" id="CADEBD010001048">
    <property type="protein sequence ID" value="CAB3261919.1"/>
    <property type="molecule type" value="Genomic_DNA"/>
</dbReference>
<feature type="compositionally biased region" description="Polar residues" evidence="5">
    <location>
        <begin position="111"/>
        <end position="121"/>
    </location>
</feature>
<feature type="region of interest" description="Disordered" evidence="5">
    <location>
        <begin position="57"/>
        <end position="85"/>
    </location>
</feature>
<comment type="similarity">
    <text evidence="1">Belongs to the ODC antizyme family.</text>
</comment>
<dbReference type="Gene3D" id="3.40.630.60">
    <property type="match status" value="1"/>
</dbReference>